<keyword evidence="5 6" id="KW-0472">Membrane</keyword>
<evidence type="ECO:0000256" key="2">
    <source>
        <dbReference type="ARBA" id="ARBA00009142"/>
    </source>
</evidence>
<protein>
    <recommendedName>
        <fullName evidence="6">Probable membrane transporter protein</fullName>
    </recommendedName>
</protein>
<accession>A0A9D1HS35</accession>
<proteinExistence type="inferred from homology"/>
<dbReference type="Proteomes" id="UP000824088">
    <property type="component" value="Unassembled WGS sequence"/>
</dbReference>
<evidence type="ECO:0000256" key="1">
    <source>
        <dbReference type="ARBA" id="ARBA00004141"/>
    </source>
</evidence>
<evidence type="ECO:0000256" key="4">
    <source>
        <dbReference type="ARBA" id="ARBA00022989"/>
    </source>
</evidence>
<comment type="similarity">
    <text evidence="2 6">Belongs to the 4-toluene sulfonate uptake permease (TSUP) (TC 2.A.102) family.</text>
</comment>
<feature type="transmembrane region" description="Helical" evidence="6">
    <location>
        <begin position="95"/>
        <end position="115"/>
    </location>
</feature>
<dbReference type="InterPro" id="IPR051598">
    <property type="entry name" value="TSUP/Inactive_protease-like"/>
</dbReference>
<dbReference type="GO" id="GO:0005886">
    <property type="term" value="C:plasma membrane"/>
    <property type="evidence" value="ECO:0007669"/>
    <property type="project" value="UniProtKB-SubCell"/>
</dbReference>
<dbReference type="InterPro" id="IPR002781">
    <property type="entry name" value="TM_pro_TauE-like"/>
</dbReference>
<comment type="subcellular location">
    <subcellularLocation>
        <location evidence="6">Cell membrane</location>
        <topology evidence="6">Multi-pass membrane protein</topology>
    </subcellularLocation>
    <subcellularLocation>
        <location evidence="1">Membrane</location>
        <topology evidence="1">Multi-pass membrane protein</topology>
    </subcellularLocation>
</comment>
<evidence type="ECO:0000313" key="7">
    <source>
        <dbReference type="EMBL" id="HIU21284.1"/>
    </source>
</evidence>
<dbReference type="PANTHER" id="PTHR43701:SF2">
    <property type="entry name" value="MEMBRANE TRANSPORTER PROTEIN YJNA-RELATED"/>
    <property type="match status" value="1"/>
</dbReference>
<sequence>MSYSVLVSKSGTAKFAAAKPRERKKKAILLAVCGLAVGAINGLFGAGGGMLAVPVLTFAAGLGEKKAHATAIAVILPLCLVSTVVYAVRGTFDYSVLPPTIAGVLIGGLTGAVALKKLSAPVLNFLFYGLMVFAGVKMMM</sequence>
<organism evidence="7 8">
    <name type="scientific">Candidatus Limadaptatus stercorigallinarum</name>
    <dbReference type="NCBI Taxonomy" id="2840845"/>
    <lineage>
        <taxon>Bacteria</taxon>
        <taxon>Bacillati</taxon>
        <taxon>Bacillota</taxon>
        <taxon>Clostridia</taxon>
        <taxon>Eubacteriales</taxon>
        <taxon>Candidatus Limadaptatus</taxon>
    </lineage>
</organism>
<keyword evidence="4 6" id="KW-1133">Transmembrane helix</keyword>
<reference evidence="7" key="2">
    <citation type="journal article" date="2021" name="PeerJ">
        <title>Extensive microbial diversity within the chicken gut microbiome revealed by metagenomics and culture.</title>
        <authorList>
            <person name="Gilroy R."/>
            <person name="Ravi A."/>
            <person name="Getino M."/>
            <person name="Pursley I."/>
            <person name="Horton D.L."/>
            <person name="Alikhan N.F."/>
            <person name="Baker D."/>
            <person name="Gharbi K."/>
            <person name="Hall N."/>
            <person name="Watson M."/>
            <person name="Adriaenssens E.M."/>
            <person name="Foster-Nyarko E."/>
            <person name="Jarju S."/>
            <person name="Secka A."/>
            <person name="Antonio M."/>
            <person name="Oren A."/>
            <person name="Chaudhuri R.R."/>
            <person name="La Ragione R."/>
            <person name="Hildebrand F."/>
            <person name="Pallen M.J."/>
        </authorList>
    </citation>
    <scope>NUCLEOTIDE SEQUENCE</scope>
    <source>
        <strain evidence="7">1063</strain>
    </source>
</reference>
<evidence type="ECO:0000313" key="8">
    <source>
        <dbReference type="Proteomes" id="UP000824088"/>
    </source>
</evidence>
<dbReference type="PANTHER" id="PTHR43701">
    <property type="entry name" value="MEMBRANE TRANSPORTER PROTEIN MJ0441-RELATED"/>
    <property type="match status" value="1"/>
</dbReference>
<keyword evidence="3 6" id="KW-0812">Transmembrane</keyword>
<evidence type="ECO:0000256" key="5">
    <source>
        <dbReference type="ARBA" id="ARBA00023136"/>
    </source>
</evidence>
<dbReference type="EMBL" id="DVMN01000059">
    <property type="protein sequence ID" value="HIU21284.1"/>
    <property type="molecule type" value="Genomic_DNA"/>
</dbReference>
<comment type="caution">
    <text evidence="7">The sequence shown here is derived from an EMBL/GenBank/DDBJ whole genome shotgun (WGS) entry which is preliminary data.</text>
</comment>
<feature type="transmembrane region" description="Helical" evidence="6">
    <location>
        <begin position="121"/>
        <end position="139"/>
    </location>
</feature>
<keyword evidence="6" id="KW-1003">Cell membrane</keyword>
<dbReference type="Pfam" id="PF01925">
    <property type="entry name" value="TauE"/>
    <property type="match status" value="1"/>
</dbReference>
<evidence type="ECO:0000256" key="3">
    <source>
        <dbReference type="ARBA" id="ARBA00022692"/>
    </source>
</evidence>
<feature type="transmembrane region" description="Helical" evidence="6">
    <location>
        <begin position="27"/>
        <end position="47"/>
    </location>
</feature>
<dbReference type="AlphaFoldDB" id="A0A9D1HS35"/>
<reference evidence="7" key="1">
    <citation type="submission" date="2020-10" db="EMBL/GenBank/DDBJ databases">
        <authorList>
            <person name="Gilroy R."/>
        </authorList>
    </citation>
    <scope>NUCLEOTIDE SEQUENCE</scope>
    <source>
        <strain evidence="7">1063</strain>
    </source>
</reference>
<evidence type="ECO:0000256" key="6">
    <source>
        <dbReference type="RuleBase" id="RU363041"/>
    </source>
</evidence>
<feature type="transmembrane region" description="Helical" evidence="6">
    <location>
        <begin position="67"/>
        <end position="88"/>
    </location>
</feature>
<gene>
    <name evidence="7" type="ORF">IAD51_03460</name>
</gene>
<name>A0A9D1HS35_9FIRM</name>